<proteinExistence type="predicted"/>
<gene>
    <name evidence="1" type="ORF">CDAUBV1_LOCUS1384</name>
</gene>
<organism evidence="1 2">
    <name type="scientific">Calicophoron daubneyi</name>
    <name type="common">Rumen fluke</name>
    <name type="synonym">Paramphistomum daubneyi</name>
    <dbReference type="NCBI Taxonomy" id="300641"/>
    <lineage>
        <taxon>Eukaryota</taxon>
        <taxon>Metazoa</taxon>
        <taxon>Spiralia</taxon>
        <taxon>Lophotrochozoa</taxon>
        <taxon>Platyhelminthes</taxon>
        <taxon>Trematoda</taxon>
        <taxon>Digenea</taxon>
        <taxon>Plagiorchiida</taxon>
        <taxon>Pronocephalata</taxon>
        <taxon>Paramphistomoidea</taxon>
        <taxon>Paramphistomidae</taxon>
        <taxon>Calicophoron</taxon>
    </lineage>
</organism>
<dbReference type="AlphaFoldDB" id="A0AAV2T1R6"/>
<name>A0AAV2T1R6_CALDB</name>
<dbReference type="PANTHER" id="PTHR34444">
    <property type="entry name" value="LOC361192"/>
    <property type="match status" value="1"/>
</dbReference>
<dbReference type="Proteomes" id="UP001497525">
    <property type="component" value="Unassembled WGS sequence"/>
</dbReference>
<reference evidence="1" key="1">
    <citation type="submission" date="2024-06" db="EMBL/GenBank/DDBJ databases">
        <authorList>
            <person name="Liu X."/>
            <person name="Lenzi L."/>
            <person name="Haldenby T S."/>
            <person name="Uol C."/>
        </authorList>
    </citation>
    <scope>NUCLEOTIDE SEQUENCE</scope>
</reference>
<evidence type="ECO:0000313" key="2">
    <source>
        <dbReference type="Proteomes" id="UP001497525"/>
    </source>
</evidence>
<evidence type="ECO:0000313" key="1">
    <source>
        <dbReference type="EMBL" id="CAL5129929.1"/>
    </source>
</evidence>
<comment type="caution">
    <text evidence="1">The sequence shown here is derived from an EMBL/GenBank/DDBJ whole genome shotgun (WGS) entry which is preliminary data.</text>
</comment>
<dbReference type="PANTHER" id="PTHR34444:SF1">
    <property type="entry name" value="CILIA- AND FLAGELLA-ASSOCIATED PROTEIN 90"/>
    <property type="match status" value="1"/>
</dbReference>
<dbReference type="EMBL" id="CAXLJL010000056">
    <property type="protein sequence ID" value="CAL5129929.1"/>
    <property type="molecule type" value="Genomic_DNA"/>
</dbReference>
<dbReference type="Pfam" id="PF15074">
    <property type="entry name" value="CFAP90"/>
    <property type="match status" value="1"/>
</dbReference>
<dbReference type="InterPro" id="IPR027901">
    <property type="entry name" value="CFAP90"/>
</dbReference>
<accession>A0AAV2T1R6</accession>
<protein>
    <submittedName>
        <fullName evidence="1">Uncharacterized protein</fullName>
    </submittedName>
</protein>
<sequence>MCEKKEISYSIDVESNGEIFHLEGQPCALSAFSHVPTSHNLPKERTFFNSPKKPDKATCVYDAVFSKDDDLDQRIHRSDRKHDKLYGLHTNDEEKTKAVPSLSSSLYGHRLGKAYDTNDRKNARIMIVESEFYRRNGIDM</sequence>